<organism evidence="1 2">
    <name type="scientific">Bacillus thuringiensis HD-771</name>
    <dbReference type="NCBI Taxonomy" id="1218175"/>
    <lineage>
        <taxon>Bacteria</taxon>
        <taxon>Bacillati</taxon>
        <taxon>Bacillota</taxon>
        <taxon>Bacilli</taxon>
        <taxon>Bacillales</taxon>
        <taxon>Bacillaceae</taxon>
        <taxon>Bacillus</taxon>
        <taxon>Bacillus cereus group</taxon>
    </lineage>
</organism>
<dbReference type="KEGG" id="bti:BTG_06455"/>
<dbReference type="EMBL" id="CP003752">
    <property type="protein sequence ID" value="AFQ14777.1"/>
    <property type="molecule type" value="Genomic_DNA"/>
</dbReference>
<sequence length="81" mass="9377">MSPEEFELNAIIDERTNVFNMGAMAFSLLGGEKDRSFIKWEASKELYEVAYRAVNENRAERYASVTEFYDSWLNAANAERI</sequence>
<dbReference type="AlphaFoldDB" id="A0A9W3J5W7"/>
<keyword evidence="1" id="KW-0418">Kinase</keyword>
<gene>
    <name evidence="1" type="ORF">BTG_06455</name>
</gene>
<reference evidence="1 2" key="1">
    <citation type="submission" date="2012-08" db="EMBL/GenBank/DDBJ databases">
        <authorList>
            <person name="Doggett N."/>
            <person name="Teshima H."/>
            <person name="Bruce D."/>
            <person name="Detter J.C."/>
            <person name="Johnson S.L."/>
            <person name="Han C."/>
        </authorList>
    </citation>
    <scope>NUCLEOTIDE SEQUENCE [LARGE SCALE GENOMIC DNA]</scope>
    <source>
        <strain evidence="1 2">HD-771</strain>
    </source>
</reference>
<evidence type="ECO:0000313" key="1">
    <source>
        <dbReference type="EMBL" id="AFQ14777.1"/>
    </source>
</evidence>
<name>A0A9W3J5W7_BACTU</name>
<protein>
    <submittedName>
        <fullName evidence="1">Serine/threonine protein kinase</fullName>
    </submittedName>
</protein>
<dbReference type="Proteomes" id="UP000005259">
    <property type="component" value="Chromosome"/>
</dbReference>
<dbReference type="GO" id="GO:0004674">
    <property type="term" value="F:protein serine/threonine kinase activity"/>
    <property type="evidence" value="ECO:0007669"/>
    <property type="project" value="UniProtKB-KW"/>
</dbReference>
<keyword evidence="1" id="KW-0723">Serine/threonine-protein kinase</keyword>
<evidence type="ECO:0000313" key="2">
    <source>
        <dbReference type="Proteomes" id="UP000005259"/>
    </source>
</evidence>
<proteinExistence type="predicted"/>
<keyword evidence="1" id="KW-0808">Transferase</keyword>
<accession>A0A9W3J5W7</accession>